<evidence type="ECO:0000256" key="5">
    <source>
        <dbReference type="ARBA" id="ARBA00023136"/>
    </source>
</evidence>
<sequence length="269" mass="27441">MLTTLLIFLVMGAVAGLIAGMFGVGGGVIIVPALVYVFSLQGISADVLTHLAVGSSLAVITVTAISSVLAHHRNGFVQWHVFRVMLPGLVLGVVGGVMVAVNIPGHILQWTMGCFLIVVALQMRLALVPTREEGNLPGAPVLLSGAGVTGIISALFGVGGGTITVPFLTFFGMRMQQAVATSAACGLPLAVFGATSNIVAGWQTPDLPAYALGYVYLPAVMGIAVASAPAAKVGAQIAKNLSATKLKRIFAIFLAMIGASMIAKATGIF</sequence>
<dbReference type="EMBL" id="CACSIO010000001">
    <property type="protein sequence ID" value="CAA0080776.1"/>
    <property type="molecule type" value="Genomic_DNA"/>
</dbReference>
<accession>A0A5S9MU55</accession>
<gene>
    <name evidence="7" type="ORF">OPDIPICF_00238</name>
</gene>
<dbReference type="OrthoDB" id="457670at2"/>
<dbReference type="InterPro" id="IPR002781">
    <property type="entry name" value="TM_pro_TauE-like"/>
</dbReference>
<dbReference type="PANTHER" id="PTHR43483">
    <property type="entry name" value="MEMBRANE TRANSPORTER PROTEIN HI_0806-RELATED"/>
    <property type="match status" value="1"/>
</dbReference>
<reference evidence="7 8" key="1">
    <citation type="submission" date="2019-11" db="EMBL/GenBank/DDBJ databases">
        <authorList>
            <person name="Holert J."/>
        </authorList>
    </citation>
    <scope>NUCLEOTIDE SEQUENCE [LARGE SCALE GENOMIC DNA]</scope>
    <source>
        <strain evidence="7">SB11_3</strain>
    </source>
</reference>
<feature type="transmembrane region" description="Helical" evidence="6">
    <location>
        <begin position="147"/>
        <end position="171"/>
    </location>
</feature>
<proteinExistence type="inferred from homology"/>
<evidence type="ECO:0000256" key="2">
    <source>
        <dbReference type="ARBA" id="ARBA00009142"/>
    </source>
</evidence>
<evidence type="ECO:0000256" key="6">
    <source>
        <dbReference type="RuleBase" id="RU363041"/>
    </source>
</evidence>
<feature type="transmembrane region" description="Helical" evidence="6">
    <location>
        <begin position="47"/>
        <end position="69"/>
    </location>
</feature>
<feature type="transmembrane region" description="Helical" evidence="6">
    <location>
        <begin position="107"/>
        <end position="127"/>
    </location>
</feature>
<comment type="subcellular location">
    <subcellularLocation>
        <location evidence="6">Cell membrane</location>
        <topology evidence="6">Multi-pass membrane protein</topology>
    </subcellularLocation>
    <subcellularLocation>
        <location evidence="1">Membrane</location>
        <topology evidence="1">Multi-pass membrane protein</topology>
    </subcellularLocation>
</comment>
<feature type="transmembrane region" description="Helical" evidence="6">
    <location>
        <begin position="249"/>
        <end position="268"/>
    </location>
</feature>
<feature type="transmembrane region" description="Helical" evidence="6">
    <location>
        <begin position="6"/>
        <end position="35"/>
    </location>
</feature>
<protein>
    <recommendedName>
        <fullName evidence="6">Probable membrane transporter protein</fullName>
    </recommendedName>
</protein>
<feature type="transmembrane region" description="Helical" evidence="6">
    <location>
        <begin position="81"/>
        <end position="100"/>
    </location>
</feature>
<dbReference type="GO" id="GO:0005886">
    <property type="term" value="C:plasma membrane"/>
    <property type="evidence" value="ECO:0007669"/>
    <property type="project" value="UniProtKB-SubCell"/>
</dbReference>
<dbReference type="Proteomes" id="UP000441399">
    <property type="component" value="Unassembled WGS sequence"/>
</dbReference>
<evidence type="ECO:0000256" key="3">
    <source>
        <dbReference type="ARBA" id="ARBA00022692"/>
    </source>
</evidence>
<evidence type="ECO:0000313" key="8">
    <source>
        <dbReference type="Proteomes" id="UP000441399"/>
    </source>
</evidence>
<keyword evidence="5 6" id="KW-0472">Membrane</keyword>
<evidence type="ECO:0000256" key="1">
    <source>
        <dbReference type="ARBA" id="ARBA00004141"/>
    </source>
</evidence>
<comment type="similarity">
    <text evidence="2 6">Belongs to the 4-toluene sulfonate uptake permease (TSUP) (TC 2.A.102) family.</text>
</comment>
<organism evidence="7 8">
    <name type="scientific">BD1-7 clade bacterium</name>
    <dbReference type="NCBI Taxonomy" id="2029982"/>
    <lineage>
        <taxon>Bacteria</taxon>
        <taxon>Pseudomonadati</taxon>
        <taxon>Pseudomonadota</taxon>
        <taxon>Gammaproteobacteria</taxon>
        <taxon>Cellvibrionales</taxon>
        <taxon>Spongiibacteraceae</taxon>
        <taxon>BD1-7 clade</taxon>
    </lineage>
</organism>
<evidence type="ECO:0000256" key="4">
    <source>
        <dbReference type="ARBA" id="ARBA00022989"/>
    </source>
</evidence>
<keyword evidence="3 6" id="KW-0812">Transmembrane</keyword>
<dbReference type="Pfam" id="PF01925">
    <property type="entry name" value="TauE"/>
    <property type="match status" value="1"/>
</dbReference>
<dbReference type="PANTHER" id="PTHR43483:SF3">
    <property type="entry name" value="MEMBRANE TRANSPORTER PROTEIN HI_0806-RELATED"/>
    <property type="match status" value="1"/>
</dbReference>
<evidence type="ECO:0000313" key="7">
    <source>
        <dbReference type="EMBL" id="CAA0080776.1"/>
    </source>
</evidence>
<keyword evidence="4 6" id="KW-1133">Transmembrane helix</keyword>
<feature type="transmembrane region" description="Helical" evidence="6">
    <location>
        <begin position="208"/>
        <end position="228"/>
    </location>
</feature>
<keyword evidence="6" id="KW-1003">Cell membrane</keyword>
<keyword evidence="8" id="KW-1185">Reference proteome</keyword>
<dbReference type="AlphaFoldDB" id="A0A5S9MU55"/>
<feature type="transmembrane region" description="Helical" evidence="6">
    <location>
        <begin position="178"/>
        <end position="202"/>
    </location>
</feature>
<name>A0A5S9MU55_9GAMM</name>